<keyword evidence="8" id="KW-0472">Membrane</keyword>
<accession>A0A154PNC7</accession>
<dbReference type="STRING" id="178035.A0A154PNC7"/>
<evidence type="ECO:0000313" key="13">
    <source>
        <dbReference type="EMBL" id="KZC12730.1"/>
    </source>
</evidence>
<keyword evidence="10" id="KW-0966">Cell projection</keyword>
<dbReference type="EMBL" id="KQ434972">
    <property type="protein sequence ID" value="KZC12730.1"/>
    <property type="molecule type" value="Genomic_DNA"/>
</dbReference>
<evidence type="ECO:0000256" key="8">
    <source>
        <dbReference type="ARBA" id="ARBA00023136"/>
    </source>
</evidence>
<keyword evidence="9" id="KW-0325">Glycoprotein</keyword>
<comment type="subcellular location">
    <subcellularLocation>
        <location evidence="1">Cell projection</location>
        <location evidence="1">Cilium membrane</location>
        <topology evidence="1">Multi-pass membrane protein</topology>
    </subcellularLocation>
</comment>
<keyword evidence="7" id="KW-0969">Cilium</keyword>
<evidence type="ECO:0000256" key="5">
    <source>
        <dbReference type="ARBA" id="ARBA00022692"/>
    </source>
</evidence>
<comment type="similarity">
    <text evidence="2">Belongs to the TMEM231 family.</text>
</comment>
<feature type="region of interest" description="Disordered" evidence="12">
    <location>
        <begin position="1"/>
        <end position="21"/>
    </location>
</feature>
<evidence type="ECO:0000256" key="10">
    <source>
        <dbReference type="ARBA" id="ARBA00023273"/>
    </source>
</evidence>
<sequence length="158" mass="17760">MSDSGAYTGAPSPGSMKSMTLRDIGPTSPADIVIRKAVLYERSAGRKVQEIDTNSDGIKDILKFEAQFYTDKPIKSLKLLLFFNFTLKELFQVVMESIAVLNHMLNDEVQKVQFSGDLTLEQKGLLNSEGLYKMYNHSIDVADYSLEELLKQNANRKC</sequence>
<evidence type="ECO:0000256" key="9">
    <source>
        <dbReference type="ARBA" id="ARBA00023180"/>
    </source>
</evidence>
<dbReference type="GO" id="GO:0060271">
    <property type="term" value="P:cilium assembly"/>
    <property type="evidence" value="ECO:0007669"/>
    <property type="project" value="TreeGrafter"/>
</dbReference>
<dbReference type="GO" id="GO:0032880">
    <property type="term" value="P:regulation of protein localization"/>
    <property type="evidence" value="ECO:0007669"/>
    <property type="project" value="TreeGrafter"/>
</dbReference>
<evidence type="ECO:0000256" key="4">
    <source>
        <dbReference type="ARBA" id="ARBA00022475"/>
    </source>
</evidence>
<evidence type="ECO:0000256" key="2">
    <source>
        <dbReference type="ARBA" id="ARBA00009082"/>
    </source>
</evidence>
<dbReference type="OrthoDB" id="426438at2759"/>
<evidence type="ECO:0000256" key="7">
    <source>
        <dbReference type="ARBA" id="ARBA00023069"/>
    </source>
</evidence>
<keyword evidence="4" id="KW-1003">Cell membrane</keyword>
<organism evidence="13 14">
    <name type="scientific">Dufourea novaeangliae</name>
    <name type="common">Sweat bee</name>
    <dbReference type="NCBI Taxonomy" id="178035"/>
    <lineage>
        <taxon>Eukaryota</taxon>
        <taxon>Metazoa</taxon>
        <taxon>Ecdysozoa</taxon>
        <taxon>Arthropoda</taxon>
        <taxon>Hexapoda</taxon>
        <taxon>Insecta</taxon>
        <taxon>Pterygota</taxon>
        <taxon>Neoptera</taxon>
        <taxon>Endopterygota</taxon>
        <taxon>Hymenoptera</taxon>
        <taxon>Apocrita</taxon>
        <taxon>Aculeata</taxon>
        <taxon>Apoidea</taxon>
        <taxon>Anthophila</taxon>
        <taxon>Halictidae</taxon>
        <taxon>Rophitinae</taxon>
        <taxon>Dufourea</taxon>
    </lineage>
</organism>
<keyword evidence="6" id="KW-1133">Transmembrane helix</keyword>
<dbReference type="PANTHER" id="PTHR14605">
    <property type="entry name" value="CHST5 PROTEIN"/>
    <property type="match status" value="1"/>
</dbReference>
<keyword evidence="14" id="KW-1185">Reference proteome</keyword>
<dbReference type="Pfam" id="PF10149">
    <property type="entry name" value="TM231"/>
    <property type="match status" value="1"/>
</dbReference>
<dbReference type="AlphaFoldDB" id="A0A154PNC7"/>
<reference evidence="13 14" key="1">
    <citation type="submission" date="2015-07" db="EMBL/GenBank/DDBJ databases">
        <title>The genome of Dufourea novaeangliae.</title>
        <authorList>
            <person name="Pan H."/>
            <person name="Kapheim K."/>
        </authorList>
    </citation>
    <scope>NUCLEOTIDE SEQUENCE [LARGE SCALE GENOMIC DNA]</scope>
    <source>
        <strain evidence="13">0120121106</strain>
        <tissue evidence="13">Whole body</tissue>
    </source>
</reference>
<evidence type="ECO:0000256" key="12">
    <source>
        <dbReference type="SAM" id="MobiDB-lite"/>
    </source>
</evidence>
<gene>
    <name evidence="13" type="ORF">WN55_05330</name>
</gene>
<dbReference type="Proteomes" id="UP000076502">
    <property type="component" value="Unassembled WGS sequence"/>
</dbReference>
<evidence type="ECO:0000256" key="3">
    <source>
        <dbReference type="ARBA" id="ARBA00015087"/>
    </source>
</evidence>
<keyword evidence="5" id="KW-0812">Transmembrane</keyword>
<evidence type="ECO:0000256" key="6">
    <source>
        <dbReference type="ARBA" id="ARBA00022989"/>
    </source>
</evidence>
<dbReference type="PANTHER" id="PTHR14605:SF1">
    <property type="entry name" value="TRANSMEMBRANE PROTEIN 231"/>
    <property type="match status" value="1"/>
</dbReference>
<comment type="function">
    <text evidence="11">Transmembrane component of the tectonic-like complex, a complex localized at the transition zone of primary cilia and acting as a barrier that prevents diffusion of transmembrane proteins between the cilia and plasma membranes. Required for ciliogenesis and sonic hedgehog/SHH signaling.</text>
</comment>
<evidence type="ECO:0000313" key="14">
    <source>
        <dbReference type="Proteomes" id="UP000076502"/>
    </source>
</evidence>
<name>A0A154PNC7_DUFNO</name>
<protein>
    <recommendedName>
        <fullName evidence="3">Transmembrane protein 231</fullName>
    </recommendedName>
</protein>
<evidence type="ECO:0000256" key="11">
    <source>
        <dbReference type="ARBA" id="ARBA00024803"/>
    </source>
</evidence>
<dbReference type="GO" id="GO:0035869">
    <property type="term" value="C:ciliary transition zone"/>
    <property type="evidence" value="ECO:0007669"/>
    <property type="project" value="TreeGrafter"/>
</dbReference>
<proteinExistence type="inferred from homology"/>
<evidence type="ECO:0000256" key="1">
    <source>
        <dbReference type="ARBA" id="ARBA00004272"/>
    </source>
</evidence>
<dbReference type="InterPro" id="IPR019306">
    <property type="entry name" value="TMEM231"/>
</dbReference>
<dbReference type="GO" id="GO:0060170">
    <property type="term" value="C:ciliary membrane"/>
    <property type="evidence" value="ECO:0007669"/>
    <property type="project" value="UniProtKB-SubCell"/>
</dbReference>